<evidence type="ECO:0000256" key="1">
    <source>
        <dbReference type="ARBA" id="ARBA00005495"/>
    </source>
</evidence>
<dbReference type="Gene3D" id="3.90.1590.10">
    <property type="entry name" value="glutathione-dependent formaldehyde- activating enzyme (gfa)"/>
    <property type="match status" value="1"/>
</dbReference>
<dbReference type="GO" id="GO:0016846">
    <property type="term" value="F:carbon-sulfur lyase activity"/>
    <property type="evidence" value="ECO:0007669"/>
    <property type="project" value="InterPro"/>
</dbReference>
<dbReference type="EMBL" id="MU864943">
    <property type="protein sequence ID" value="KAK4465051.1"/>
    <property type="molecule type" value="Genomic_DNA"/>
</dbReference>
<keyword evidence="3" id="KW-0862">Zinc</keyword>
<dbReference type="PANTHER" id="PTHR33337:SF3">
    <property type="entry name" value="CENP-V_GFA DOMAIN-CONTAINING PROTEIN"/>
    <property type="match status" value="1"/>
</dbReference>
<protein>
    <submittedName>
        <fullName evidence="7">Mss4-like protein</fullName>
    </submittedName>
</protein>
<evidence type="ECO:0000256" key="2">
    <source>
        <dbReference type="ARBA" id="ARBA00022723"/>
    </source>
</evidence>
<organism evidence="7 8">
    <name type="scientific">Cladorrhinum samala</name>
    <dbReference type="NCBI Taxonomy" id="585594"/>
    <lineage>
        <taxon>Eukaryota</taxon>
        <taxon>Fungi</taxon>
        <taxon>Dikarya</taxon>
        <taxon>Ascomycota</taxon>
        <taxon>Pezizomycotina</taxon>
        <taxon>Sordariomycetes</taxon>
        <taxon>Sordariomycetidae</taxon>
        <taxon>Sordariales</taxon>
        <taxon>Podosporaceae</taxon>
        <taxon>Cladorrhinum</taxon>
    </lineage>
</organism>
<gene>
    <name evidence="7" type="ORF">QBC42DRAFT_262383</name>
</gene>
<evidence type="ECO:0000259" key="6">
    <source>
        <dbReference type="PROSITE" id="PS51891"/>
    </source>
</evidence>
<accession>A0AAV9I162</accession>
<dbReference type="SUPFAM" id="SSF51316">
    <property type="entry name" value="Mss4-like"/>
    <property type="match status" value="1"/>
</dbReference>
<evidence type="ECO:0000313" key="8">
    <source>
        <dbReference type="Proteomes" id="UP001321749"/>
    </source>
</evidence>
<proteinExistence type="inferred from homology"/>
<evidence type="ECO:0000256" key="5">
    <source>
        <dbReference type="SAM" id="MobiDB-lite"/>
    </source>
</evidence>
<feature type="domain" description="CENP-V/GFA" evidence="6">
    <location>
        <begin position="60"/>
        <end position="182"/>
    </location>
</feature>
<reference evidence="7" key="1">
    <citation type="journal article" date="2023" name="Mol. Phylogenet. Evol.">
        <title>Genome-scale phylogeny and comparative genomics of the fungal order Sordariales.</title>
        <authorList>
            <person name="Hensen N."/>
            <person name="Bonometti L."/>
            <person name="Westerberg I."/>
            <person name="Brannstrom I.O."/>
            <person name="Guillou S."/>
            <person name="Cros-Aarteil S."/>
            <person name="Calhoun S."/>
            <person name="Haridas S."/>
            <person name="Kuo A."/>
            <person name="Mondo S."/>
            <person name="Pangilinan J."/>
            <person name="Riley R."/>
            <person name="LaButti K."/>
            <person name="Andreopoulos B."/>
            <person name="Lipzen A."/>
            <person name="Chen C."/>
            <person name="Yan M."/>
            <person name="Daum C."/>
            <person name="Ng V."/>
            <person name="Clum A."/>
            <person name="Steindorff A."/>
            <person name="Ohm R.A."/>
            <person name="Martin F."/>
            <person name="Silar P."/>
            <person name="Natvig D.O."/>
            <person name="Lalanne C."/>
            <person name="Gautier V."/>
            <person name="Ament-Velasquez S.L."/>
            <person name="Kruys A."/>
            <person name="Hutchinson M.I."/>
            <person name="Powell A.J."/>
            <person name="Barry K."/>
            <person name="Miller A.N."/>
            <person name="Grigoriev I.V."/>
            <person name="Debuchy R."/>
            <person name="Gladieux P."/>
            <person name="Hiltunen Thoren M."/>
            <person name="Johannesson H."/>
        </authorList>
    </citation>
    <scope>NUCLEOTIDE SEQUENCE</scope>
    <source>
        <strain evidence="7">PSN324</strain>
    </source>
</reference>
<comment type="caution">
    <text evidence="7">The sequence shown here is derived from an EMBL/GenBank/DDBJ whole genome shotgun (WGS) entry which is preliminary data.</text>
</comment>
<dbReference type="GO" id="GO:0046872">
    <property type="term" value="F:metal ion binding"/>
    <property type="evidence" value="ECO:0007669"/>
    <property type="project" value="UniProtKB-KW"/>
</dbReference>
<dbReference type="InterPro" id="IPR011057">
    <property type="entry name" value="Mss4-like_sf"/>
</dbReference>
<keyword evidence="2" id="KW-0479">Metal-binding</keyword>
<dbReference type="AlphaFoldDB" id="A0AAV9I162"/>
<reference evidence="7" key="2">
    <citation type="submission" date="2023-06" db="EMBL/GenBank/DDBJ databases">
        <authorList>
            <consortium name="Lawrence Berkeley National Laboratory"/>
            <person name="Mondo S.J."/>
            <person name="Hensen N."/>
            <person name="Bonometti L."/>
            <person name="Westerberg I."/>
            <person name="Brannstrom I.O."/>
            <person name="Guillou S."/>
            <person name="Cros-Aarteil S."/>
            <person name="Calhoun S."/>
            <person name="Haridas S."/>
            <person name="Kuo A."/>
            <person name="Pangilinan J."/>
            <person name="Riley R."/>
            <person name="Labutti K."/>
            <person name="Andreopoulos B."/>
            <person name="Lipzen A."/>
            <person name="Chen C."/>
            <person name="Yanf M."/>
            <person name="Daum C."/>
            <person name="Ng V."/>
            <person name="Clum A."/>
            <person name="Steindorff A."/>
            <person name="Ohm R."/>
            <person name="Martin F."/>
            <person name="Silar P."/>
            <person name="Natvig D."/>
            <person name="Lalanne C."/>
            <person name="Gautier V."/>
            <person name="Ament-Velasquez S.L."/>
            <person name="Kruys A."/>
            <person name="Hutchinson M.I."/>
            <person name="Powell A.J."/>
            <person name="Barry K."/>
            <person name="Miller A.N."/>
            <person name="Grigoriev I.V."/>
            <person name="Debuchy R."/>
            <person name="Gladieux P."/>
            <person name="Thoren M.H."/>
            <person name="Johannesson H."/>
        </authorList>
    </citation>
    <scope>NUCLEOTIDE SEQUENCE</scope>
    <source>
        <strain evidence="7">PSN324</strain>
    </source>
</reference>
<dbReference type="Proteomes" id="UP001321749">
    <property type="component" value="Unassembled WGS sequence"/>
</dbReference>
<evidence type="ECO:0000313" key="7">
    <source>
        <dbReference type="EMBL" id="KAK4465051.1"/>
    </source>
</evidence>
<dbReference type="PANTHER" id="PTHR33337">
    <property type="entry name" value="GFA DOMAIN-CONTAINING PROTEIN"/>
    <property type="match status" value="1"/>
</dbReference>
<dbReference type="PROSITE" id="PS51891">
    <property type="entry name" value="CENP_V_GFA"/>
    <property type="match status" value="1"/>
</dbReference>
<comment type="similarity">
    <text evidence="1">Belongs to the Gfa family.</text>
</comment>
<sequence>MALRFKKGLPLLTVPKIRLLVSGHQHEHSVFLSFSPKAKAEKSHRGGLPSAFIRYSSSTPKGMEVKCQCGTISFSTSNPSPLSVYHCHCIECQKQSSSAFGTSAIFPADGIFPLHPELKAKLRIWTRPSNEGRAMDCYFCGKCGVRVMHRIRDADGRERDTVSIKGGLVEGLNWKGAKHIYTRSAVVPIPHGVERCDGAPEEMEGRKEGKRKTDNT</sequence>
<keyword evidence="8" id="KW-1185">Reference proteome</keyword>
<dbReference type="Pfam" id="PF04828">
    <property type="entry name" value="GFA"/>
    <property type="match status" value="1"/>
</dbReference>
<feature type="region of interest" description="Disordered" evidence="5">
    <location>
        <begin position="192"/>
        <end position="216"/>
    </location>
</feature>
<keyword evidence="4" id="KW-0456">Lyase</keyword>
<evidence type="ECO:0000256" key="3">
    <source>
        <dbReference type="ARBA" id="ARBA00022833"/>
    </source>
</evidence>
<name>A0AAV9I162_9PEZI</name>
<dbReference type="InterPro" id="IPR006913">
    <property type="entry name" value="CENP-V/GFA"/>
</dbReference>
<evidence type="ECO:0000256" key="4">
    <source>
        <dbReference type="ARBA" id="ARBA00023239"/>
    </source>
</evidence>